<comment type="caution">
    <text evidence="1">The sequence shown here is derived from an EMBL/GenBank/DDBJ whole genome shotgun (WGS) entry which is preliminary data.</text>
</comment>
<name>A0ABS8WY81_DATST</name>
<sequence>MASNGIKPGILQLGNVLPAKDHVKPFRKPKLDVLRASLALKQQRKHWVGHFLKTVFAFHVGASQY</sequence>
<dbReference type="EMBL" id="JACEIK010015465">
    <property type="protein sequence ID" value="MCE3217010.1"/>
    <property type="molecule type" value="Genomic_DNA"/>
</dbReference>
<evidence type="ECO:0000313" key="2">
    <source>
        <dbReference type="Proteomes" id="UP000823775"/>
    </source>
</evidence>
<keyword evidence="2" id="KW-1185">Reference proteome</keyword>
<dbReference type="Proteomes" id="UP000823775">
    <property type="component" value="Unassembled WGS sequence"/>
</dbReference>
<reference evidence="1 2" key="1">
    <citation type="journal article" date="2021" name="BMC Genomics">
        <title>Datura genome reveals duplications of psychoactive alkaloid biosynthetic genes and high mutation rate following tissue culture.</title>
        <authorList>
            <person name="Rajewski A."/>
            <person name="Carter-House D."/>
            <person name="Stajich J."/>
            <person name="Litt A."/>
        </authorList>
    </citation>
    <scope>NUCLEOTIDE SEQUENCE [LARGE SCALE GENOMIC DNA]</scope>
    <source>
        <strain evidence="1">AR-01</strain>
    </source>
</reference>
<gene>
    <name evidence="1" type="ORF">HAX54_010022</name>
</gene>
<protein>
    <submittedName>
        <fullName evidence="1">Uncharacterized protein</fullName>
    </submittedName>
</protein>
<evidence type="ECO:0000313" key="1">
    <source>
        <dbReference type="EMBL" id="MCE3217010.1"/>
    </source>
</evidence>
<organism evidence="1 2">
    <name type="scientific">Datura stramonium</name>
    <name type="common">Jimsonweed</name>
    <name type="synonym">Common thornapple</name>
    <dbReference type="NCBI Taxonomy" id="4076"/>
    <lineage>
        <taxon>Eukaryota</taxon>
        <taxon>Viridiplantae</taxon>
        <taxon>Streptophyta</taxon>
        <taxon>Embryophyta</taxon>
        <taxon>Tracheophyta</taxon>
        <taxon>Spermatophyta</taxon>
        <taxon>Magnoliopsida</taxon>
        <taxon>eudicotyledons</taxon>
        <taxon>Gunneridae</taxon>
        <taxon>Pentapetalae</taxon>
        <taxon>asterids</taxon>
        <taxon>lamiids</taxon>
        <taxon>Solanales</taxon>
        <taxon>Solanaceae</taxon>
        <taxon>Solanoideae</taxon>
        <taxon>Datureae</taxon>
        <taxon>Datura</taxon>
    </lineage>
</organism>
<feature type="non-terminal residue" evidence="1">
    <location>
        <position position="65"/>
    </location>
</feature>
<proteinExistence type="predicted"/>
<accession>A0ABS8WY81</accession>